<dbReference type="Pfam" id="PF05076">
    <property type="entry name" value="SUFU"/>
    <property type="match status" value="1"/>
</dbReference>
<dbReference type="InterPro" id="IPR020941">
    <property type="entry name" value="SUFU-like_domain"/>
</dbReference>
<evidence type="ECO:0000313" key="3">
    <source>
        <dbReference type="Proteomes" id="UP001432062"/>
    </source>
</evidence>
<dbReference type="Proteomes" id="UP001432062">
    <property type="component" value="Chromosome"/>
</dbReference>
<dbReference type="EMBL" id="CP109441">
    <property type="protein sequence ID" value="WUV47949.1"/>
    <property type="molecule type" value="Genomic_DNA"/>
</dbReference>
<proteinExistence type="predicted"/>
<evidence type="ECO:0000259" key="1">
    <source>
        <dbReference type="Pfam" id="PF05076"/>
    </source>
</evidence>
<name>A0ABZ1YXI4_9NOCA</name>
<gene>
    <name evidence="2" type="ORF">OG563_06960</name>
</gene>
<evidence type="ECO:0000313" key="2">
    <source>
        <dbReference type="EMBL" id="WUV47949.1"/>
    </source>
</evidence>
<keyword evidence="3" id="KW-1185">Reference proteome</keyword>
<protein>
    <submittedName>
        <fullName evidence="2">Suppressor of fused domain protein</fullName>
    </submittedName>
</protein>
<dbReference type="RefSeq" id="WP_329412173.1">
    <property type="nucleotide sequence ID" value="NZ_CP109441.1"/>
</dbReference>
<accession>A0ABZ1YXI4</accession>
<reference evidence="2" key="1">
    <citation type="submission" date="2022-10" db="EMBL/GenBank/DDBJ databases">
        <title>The complete genomes of actinobacterial strains from the NBC collection.</title>
        <authorList>
            <person name="Joergensen T.S."/>
            <person name="Alvarez Arevalo M."/>
            <person name="Sterndorff E.B."/>
            <person name="Faurdal D."/>
            <person name="Vuksanovic O."/>
            <person name="Mourched A.-S."/>
            <person name="Charusanti P."/>
            <person name="Shaw S."/>
            <person name="Blin K."/>
            <person name="Weber T."/>
        </authorList>
    </citation>
    <scope>NUCLEOTIDE SEQUENCE</scope>
    <source>
        <strain evidence="2">NBC_01482</strain>
    </source>
</reference>
<feature type="domain" description="Suppressor of fused-like" evidence="1">
    <location>
        <begin position="35"/>
        <end position="172"/>
    </location>
</feature>
<organism evidence="2 3">
    <name type="scientific">Nocardia vinacea</name>
    <dbReference type="NCBI Taxonomy" id="96468"/>
    <lineage>
        <taxon>Bacteria</taxon>
        <taxon>Bacillati</taxon>
        <taxon>Actinomycetota</taxon>
        <taxon>Actinomycetes</taxon>
        <taxon>Mycobacteriales</taxon>
        <taxon>Nocardiaceae</taxon>
        <taxon>Nocardia</taxon>
    </lineage>
</organism>
<sequence length="198" mass="21866">MSAPPILRGVYQDLQANWGPENDGYLFDNGPSPVDRLDVVVYRPTDAIAMTSFATIGMAIEEMPAPSGRSRGLRAELRFARRGLLDKEQEQAIARQLANIAIYPWRPGGGLDWGHMVGLVDDFPTFPGCRAVFLSGPFVPDGQDCVRIGDEVVRIMNVVPITEAERERARTMLPGDFFYDLLDSTDVFSARTDTGTEV</sequence>